<reference evidence="28 29" key="1">
    <citation type="submission" date="2019-09" db="EMBL/GenBank/DDBJ databases">
        <title>Bird 10,000 Genomes (B10K) Project - Family phase.</title>
        <authorList>
            <person name="Zhang G."/>
        </authorList>
    </citation>
    <scope>NUCLEOTIDE SEQUENCE [LARGE SCALE GENOMIC DNA]</scope>
    <source>
        <strain evidence="28">B10K-DU-001-57</strain>
        <tissue evidence="28">Muscle</tissue>
    </source>
</reference>
<evidence type="ECO:0000256" key="6">
    <source>
        <dbReference type="ARBA" id="ARBA00022490"/>
    </source>
</evidence>
<evidence type="ECO:0000256" key="2">
    <source>
        <dbReference type="ARBA" id="ARBA00004569"/>
    </source>
</evidence>
<dbReference type="GO" id="GO:0006631">
    <property type="term" value="P:fatty acid metabolic process"/>
    <property type="evidence" value="ECO:0007669"/>
    <property type="project" value="UniProtKB-KW"/>
</dbReference>
<dbReference type="Proteomes" id="UP000567872">
    <property type="component" value="Unassembled WGS sequence"/>
</dbReference>
<dbReference type="SUPFAM" id="SSF54637">
    <property type="entry name" value="Thioesterase/thiol ester dehydrase-isomerase"/>
    <property type="match status" value="1"/>
</dbReference>
<evidence type="ECO:0000256" key="10">
    <source>
        <dbReference type="ARBA" id="ARBA00022832"/>
    </source>
</evidence>
<comment type="catalytic activity">
    <reaction evidence="23">
        <text>hexadecanoyl-CoA + H2O = hexadecanoate + CoA + H(+)</text>
        <dbReference type="Rhea" id="RHEA:16645"/>
        <dbReference type="ChEBI" id="CHEBI:7896"/>
        <dbReference type="ChEBI" id="CHEBI:15377"/>
        <dbReference type="ChEBI" id="CHEBI:15378"/>
        <dbReference type="ChEBI" id="CHEBI:57287"/>
        <dbReference type="ChEBI" id="CHEBI:57379"/>
        <dbReference type="EC" id="3.1.2.2"/>
    </reaction>
    <physiologicalReaction direction="left-to-right" evidence="23">
        <dbReference type="Rhea" id="RHEA:16646"/>
    </physiologicalReaction>
</comment>
<evidence type="ECO:0000256" key="15">
    <source>
        <dbReference type="ARBA" id="ARBA00023273"/>
    </source>
</evidence>
<evidence type="ECO:0000256" key="13">
    <source>
        <dbReference type="ARBA" id="ARBA00023128"/>
    </source>
</evidence>
<name>A0A7K9VPA0_ANSSE</name>
<comment type="catalytic activity">
    <reaction evidence="24">
        <text>decanoyl-CoA + H2O = decanoate + CoA + H(+)</text>
        <dbReference type="Rhea" id="RHEA:40059"/>
        <dbReference type="ChEBI" id="CHEBI:15377"/>
        <dbReference type="ChEBI" id="CHEBI:15378"/>
        <dbReference type="ChEBI" id="CHEBI:27689"/>
        <dbReference type="ChEBI" id="CHEBI:57287"/>
        <dbReference type="ChEBI" id="CHEBI:61430"/>
    </reaction>
    <physiologicalReaction direction="left-to-right" evidence="24">
        <dbReference type="Rhea" id="RHEA:40060"/>
    </physiologicalReaction>
</comment>
<evidence type="ECO:0000256" key="8">
    <source>
        <dbReference type="ARBA" id="ARBA00022792"/>
    </source>
</evidence>
<evidence type="ECO:0000313" key="29">
    <source>
        <dbReference type="Proteomes" id="UP000567872"/>
    </source>
</evidence>
<proteinExistence type="inferred from homology"/>
<evidence type="ECO:0000313" key="28">
    <source>
        <dbReference type="EMBL" id="NXI74473.1"/>
    </source>
</evidence>
<sequence>GTRLFPRSADAEGAGFEYVTFLRAAGDRALCLCQPGPYLEGHPGFAHGGAIATIIDTTVGTCALAVAGRVMTANLSINYLAPVPLGSVVLVDGRVDRLEGRKVFLSCQVRSAEGDTLHAEAT</sequence>
<feature type="domain" description="Thioesterase" evidence="27">
    <location>
        <begin position="44"/>
        <end position="116"/>
    </location>
</feature>
<evidence type="ECO:0000256" key="11">
    <source>
        <dbReference type="ARBA" id="ARBA00022946"/>
    </source>
</evidence>
<keyword evidence="6" id="KW-0963">Cytoplasm</keyword>
<keyword evidence="10" id="KW-0276">Fatty acid metabolism</keyword>
<evidence type="ECO:0000256" key="16">
    <source>
        <dbReference type="ARBA" id="ARBA00035852"/>
    </source>
</evidence>
<keyword evidence="15" id="KW-0966">Cell projection</keyword>
<comment type="similarity">
    <text evidence="18">Belongs to the THEM4/THEM5 thioesterase family.</text>
</comment>
<dbReference type="AlphaFoldDB" id="A0A7K9VPA0"/>
<dbReference type="InterPro" id="IPR029069">
    <property type="entry name" value="HotDog_dom_sf"/>
</dbReference>
<evidence type="ECO:0000256" key="19">
    <source>
        <dbReference type="ARBA" id="ARBA00038848"/>
    </source>
</evidence>
<evidence type="ECO:0000256" key="26">
    <source>
        <dbReference type="ARBA" id="ARBA00048180"/>
    </source>
</evidence>
<dbReference type="CDD" id="cd03443">
    <property type="entry name" value="PaaI_thioesterase"/>
    <property type="match status" value="1"/>
</dbReference>
<keyword evidence="29" id="KW-1185">Reference proteome</keyword>
<organism evidence="28 29">
    <name type="scientific">Anseranas semipalmata</name>
    <name type="common">Magpie goose</name>
    <name type="synonym">Anas semipalmata</name>
    <dbReference type="NCBI Taxonomy" id="8851"/>
    <lineage>
        <taxon>Eukaryota</taxon>
        <taxon>Metazoa</taxon>
        <taxon>Chordata</taxon>
        <taxon>Craniata</taxon>
        <taxon>Vertebrata</taxon>
        <taxon>Euteleostomi</taxon>
        <taxon>Archelosauria</taxon>
        <taxon>Archosauria</taxon>
        <taxon>Dinosauria</taxon>
        <taxon>Saurischia</taxon>
        <taxon>Theropoda</taxon>
        <taxon>Coelurosauria</taxon>
        <taxon>Aves</taxon>
        <taxon>Neognathae</taxon>
        <taxon>Galloanserae</taxon>
        <taxon>Anseriformes</taxon>
        <taxon>Anseranatidae</taxon>
        <taxon>Anseranas</taxon>
    </lineage>
</organism>
<keyword evidence="7" id="KW-0053">Apoptosis</keyword>
<evidence type="ECO:0000256" key="1">
    <source>
        <dbReference type="ARBA" id="ARBA00004496"/>
    </source>
</evidence>
<dbReference type="Pfam" id="PF03061">
    <property type="entry name" value="4HBT"/>
    <property type="match status" value="1"/>
</dbReference>
<keyword evidence="11" id="KW-0809">Transit peptide</keyword>
<dbReference type="GO" id="GO:0005743">
    <property type="term" value="C:mitochondrial inner membrane"/>
    <property type="evidence" value="ECO:0007669"/>
    <property type="project" value="UniProtKB-SubCell"/>
</dbReference>
<accession>A0A7K9VPA0</accession>
<comment type="catalytic activity">
    <reaction evidence="25">
        <text>dodecanoyl-CoA + H2O = dodecanoate + CoA + H(+)</text>
        <dbReference type="Rhea" id="RHEA:30135"/>
        <dbReference type="ChEBI" id="CHEBI:15377"/>
        <dbReference type="ChEBI" id="CHEBI:15378"/>
        <dbReference type="ChEBI" id="CHEBI:18262"/>
        <dbReference type="ChEBI" id="CHEBI:57287"/>
        <dbReference type="ChEBI" id="CHEBI:57375"/>
    </reaction>
    <physiologicalReaction direction="left-to-right" evidence="25">
        <dbReference type="Rhea" id="RHEA:30136"/>
    </physiologicalReaction>
</comment>
<evidence type="ECO:0000256" key="20">
    <source>
        <dbReference type="ARBA" id="ARBA00040123"/>
    </source>
</evidence>
<dbReference type="OrthoDB" id="506431at2759"/>
<evidence type="ECO:0000256" key="12">
    <source>
        <dbReference type="ARBA" id="ARBA00023098"/>
    </source>
</evidence>
<keyword evidence="14" id="KW-0472">Membrane</keyword>
<dbReference type="PANTHER" id="PTHR12418">
    <property type="entry name" value="ACYL-COENZYME A THIOESTERASE THEM4"/>
    <property type="match status" value="1"/>
</dbReference>
<evidence type="ECO:0000256" key="25">
    <source>
        <dbReference type="ARBA" id="ARBA00048074"/>
    </source>
</evidence>
<keyword evidence="8" id="KW-0999">Mitochondrion inner membrane</keyword>
<comment type="subcellular location">
    <subcellularLocation>
        <location evidence="3">Cell projection</location>
        <location evidence="3">Ruffle membrane</location>
    </subcellularLocation>
    <subcellularLocation>
        <location evidence="1">Cytoplasm</location>
    </subcellularLocation>
    <subcellularLocation>
        <location evidence="4">Mitochondrion inner membrane</location>
        <topology evidence="4">Peripheral membrane protein</topology>
    </subcellularLocation>
    <subcellularLocation>
        <location evidence="2">Mitochondrion intermembrane space</location>
    </subcellularLocation>
</comment>
<feature type="non-terminal residue" evidence="28">
    <location>
        <position position="122"/>
    </location>
</feature>
<evidence type="ECO:0000256" key="3">
    <source>
        <dbReference type="ARBA" id="ARBA00004632"/>
    </source>
</evidence>
<gene>
    <name evidence="28" type="primary">Them4</name>
    <name evidence="28" type="ORF">ANSSEM_R05819</name>
</gene>
<evidence type="ECO:0000256" key="23">
    <source>
        <dbReference type="ARBA" id="ARBA00047734"/>
    </source>
</evidence>
<evidence type="ECO:0000256" key="7">
    <source>
        <dbReference type="ARBA" id="ARBA00022703"/>
    </source>
</evidence>
<comment type="caution">
    <text evidence="28">The sequence shown here is derived from an EMBL/GenBank/DDBJ whole genome shotgun (WGS) entry which is preliminary data.</text>
</comment>
<keyword evidence="9" id="KW-0378">Hydrolase</keyword>
<evidence type="ECO:0000256" key="4">
    <source>
        <dbReference type="ARBA" id="ARBA00004637"/>
    </source>
</evidence>
<dbReference type="EC" id="3.1.2.2" evidence="19"/>
<feature type="non-terminal residue" evidence="28">
    <location>
        <position position="1"/>
    </location>
</feature>
<comment type="catalytic activity">
    <reaction evidence="16">
        <text>(5Z,8Z,11Z,14Z)-eicosatetraenoyl-CoA + H2O = (5Z,8Z,11Z,14Z)-eicosatetraenoate + CoA + H(+)</text>
        <dbReference type="Rhea" id="RHEA:40151"/>
        <dbReference type="ChEBI" id="CHEBI:15377"/>
        <dbReference type="ChEBI" id="CHEBI:15378"/>
        <dbReference type="ChEBI" id="CHEBI:32395"/>
        <dbReference type="ChEBI" id="CHEBI:57287"/>
        <dbReference type="ChEBI" id="CHEBI:57368"/>
    </reaction>
    <physiologicalReaction direction="left-to-right" evidence="16">
        <dbReference type="Rhea" id="RHEA:40152"/>
    </physiologicalReaction>
</comment>
<comment type="catalytic activity">
    <reaction evidence="22">
        <text>octanoyl-CoA + H2O = octanoate + CoA + H(+)</text>
        <dbReference type="Rhea" id="RHEA:30143"/>
        <dbReference type="ChEBI" id="CHEBI:15377"/>
        <dbReference type="ChEBI" id="CHEBI:15378"/>
        <dbReference type="ChEBI" id="CHEBI:25646"/>
        <dbReference type="ChEBI" id="CHEBI:57287"/>
        <dbReference type="ChEBI" id="CHEBI:57386"/>
    </reaction>
    <physiologicalReaction direction="left-to-right" evidence="22">
        <dbReference type="Rhea" id="RHEA:30144"/>
    </physiologicalReaction>
</comment>
<keyword evidence="13" id="KW-0496">Mitochondrion</keyword>
<evidence type="ECO:0000256" key="24">
    <source>
        <dbReference type="ARBA" id="ARBA00047969"/>
    </source>
</evidence>
<dbReference type="GO" id="GO:0006915">
    <property type="term" value="P:apoptotic process"/>
    <property type="evidence" value="ECO:0007669"/>
    <property type="project" value="UniProtKB-KW"/>
</dbReference>
<comment type="catalytic activity">
    <reaction evidence="17">
        <text>(9Z)-octadecenoyl-CoA + H2O = (9Z)-octadecenoate + CoA + H(+)</text>
        <dbReference type="Rhea" id="RHEA:40139"/>
        <dbReference type="ChEBI" id="CHEBI:15377"/>
        <dbReference type="ChEBI" id="CHEBI:15378"/>
        <dbReference type="ChEBI" id="CHEBI:30823"/>
        <dbReference type="ChEBI" id="CHEBI:57287"/>
        <dbReference type="ChEBI" id="CHEBI:57387"/>
    </reaction>
    <physiologicalReaction direction="left-to-right" evidence="17">
        <dbReference type="Rhea" id="RHEA:40140"/>
    </physiologicalReaction>
</comment>
<dbReference type="PANTHER" id="PTHR12418:SF19">
    <property type="entry name" value="ACYL-COENZYME A THIOESTERASE THEM4"/>
    <property type="match status" value="1"/>
</dbReference>
<dbReference type="InterPro" id="IPR006683">
    <property type="entry name" value="Thioestr_dom"/>
</dbReference>
<evidence type="ECO:0000256" key="18">
    <source>
        <dbReference type="ARBA" id="ARBA00038456"/>
    </source>
</evidence>
<dbReference type="InterPro" id="IPR052365">
    <property type="entry name" value="THEM4/THEM5_acyl-CoA_thioest"/>
</dbReference>
<comment type="catalytic activity">
    <reaction evidence="26">
        <text>tetradecanoyl-CoA + H2O = tetradecanoate + CoA + H(+)</text>
        <dbReference type="Rhea" id="RHEA:40119"/>
        <dbReference type="ChEBI" id="CHEBI:15377"/>
        <dbReference type="ChEBI" id="CHEBI:15378"/>
        <dbReference type="ChEBI" id="CHEBI:30807"/>
        <dbReference type="ChEBI" id="CHEBI:57287"/>
        <dbReference type="ChEBI" id="CHEBI:57385"/>
    </reaction>
    <physiologicalReaction direction="left-to-right" evidence="26">
        <dbReference type="Rhea" id="RHEA:40120"/>
    </physiologicalReaction>
</comment>
<keyword evidence="5" id="KW-1003">Cell membrane</keyword>
<evidence type="ECO:0000256" key="5">
    <source>
        <dbReference type="ARBA" id="ARBA00022475"/>
    </source>
</evidence>
<dbReference type="GO" id="GO:0032587">
    <property type="term" value="C:ruffle membrane"/>
    <property type="evidence" value="ECO:0007669"/>
    <property type="project" value="UniProtKB-SubCell"/>
</dbReference>
<evidence type="ECO:0000256" key="21">
    <source>
        <dbReference type="ARBA" id="ARBA00043210"/>
    </source>
</evidence>
<evidence type="ECO:0000256" key="17">
    <source>
        <dbReference type="ARBA" id="ARBA00037002"/>
    </source>
</evidence>
<dbReference type="EMBL" id="VXAA01007206">
    <property type="protein sequence ID" value="NXI74473.1"/>
    <property type="molecule type" value="Genomic_DNA"/>
</dbReference>
<keyword evidence="12" id="KW-0443">Lipid metabolism</keyword>
<dbReference type="GO" id="GO:0016787">
    <property type="term" value="F:hydrolase activity"/>
    <property type="evidence" value="ECO:0007669"/>
    <property type="project" value="UniProtKB-KW"/>
</dbReference>
<protein>
    <recommendedName>
        <fullName evidence="20">Acyl-coenzyme A thioesterase THEM4</fullName>
        <ecNumber evidence="19">3.1.2.2</ecNumber>
    </recommendedName>
    <alternativeName>
        <fullName evidence="21">Thioesterase superfamily member 4</fullName>
    </alternativeName>
</protein>
<dbReference type="GO" id="GO:0005758">
    <property type="term" value="C:mitochondrial intermembrane space"/>
    <property type="evidence" value="ECO:0007669"/>
    <property type="project" value="UniProtKB-SubCell"/>
</dbReference>
<dbReference type="Gene3D" id="3.10.129.10">
    <property type="entry name" value="Hotdog Thioesterase"/>
    <property type="match status" value="1"/>
</dbReference>
<evidence type="ECO:0000256" key="22">
    <source>
        <dbReference type="ARBA" id="ARBA00047588"/>
    </source>
</evidence>
<evidence type="ECO:0000259" key="27">
    <source>
        <dbReference type="Pfam" id="PF03061"/>
    </source>
</evidence>
<evidence type="ECO:0000256" key="14">
    <source>
        <dbReference type="ARBA" id="ARBA00023136"/>
    </source>
</evidence>
<evidence type="ECO:0000256" key="9">
    <source>
        <dbReference type="ARBA" id="ARBA00022801"/>
    </source>
</evidence>